<proteinExistence type="predicted"/>
<protein>
    <submittedName>
        <fullName evidence="1">Uncharacterized protein</fullName>
    </submittedName>
</protein>
<name>A0ABP8HRP4_9BURK</name>
<accession>A0ABP8HRP4</accession>
<dbReference type="RefSeq" id="WP_345538289.1">
    <property type="nucleotide sequence ID" value="NZ_BAABGJ010000021.1"/>
</dbReference>
<reference evidence="2" key="1">
    <citation type="journal article" date="2019" name="Int. J. Syst. Evol. Microbiol.">
        <title>The Global Catalogue of Microorganisms (GCM) 10K type strain sequencing project: providing services to taxonomists for standard genome sequencing and annotation.</title>
        <authorList>
            <consortium name="The Broad Institute Genomics Platform"/>
            <consortium name="The Broad Institute Genome Sequencing Center for Infectious Disease"/>
            <person name="Wu L."/>
            <person name="Ma J."/>
        </authorList>
    </citation>
    <scope>NUCLEOTIDE SEQUENCE [LARGE SCALE GENOMIC DNA]</scope>
    <source>
        <strain evidence="2">JCM 17804</strain>
    </source>
</reference>
<organism evidence="1 2">
    <name type="scientific">Variovorax defluvii</name>
    <dbReference type="NCBI Taxonomy" id="913761"/>
    <lineage>
        <taxon>Bacteria</taxon>
        <taxon>Pseudomonadati</taxon>
        <taxon>Pseudomonadota</taxon>
        <taxon>Betaproteobacteria</taxon>
        <taxon>Burkholderiales</taxon>
        <taxon>Comamonadaceae</taxon>
        <taxon>Variovorax</taxon>
    </lineage>
</organism>
<comment type="caution">
    <text evidence="1">The sequence shown here is derived from an EMBL/GenBank/DDBJ whole genome shotgun (WGS) entry which is preliminary data.</text>
</comment>
<keyword evidence="2" id="KW-1185">Reference proteome</keyword>
<evidence type="ECO:0000313" key="2">
    <source>
        <dbReference type="Proteomes" id="UP001500975"/>
    </source>
</evidence>
<dbReference type="Proteomes" id="UP001500975">
    <property type="component" value="Unassembled WGS sequence"/>
</dbReference>
<sequence>MSTRKPAPESAPSYRIAQREGCTILYGHMPLGAWLRLLRGASDMHVLHADVARMLGATAVIGPADGLARLRAQETAAAMGRVRAQLGRAARRLDPEAVRWLAAGEQGLSSLALFTLLTGVRPRHYGGSNLDLPRDAQELRRCRLLLEQVPSLQRGLLRLARRVSDPELVTWAALAEAWPDLCRQMDHEWPWWRDQPGRAPGVDAMLECFRQVETDRAVLQSTRMGALSWPMPYPEPLVPPRHGASHWLG</sequence>
<evidence type="ECO:0000313" key="1">
    <source>
        <dbReference type="EMBL" id="GAA4343291.1"/>
    </source>
</evidence>
<gene>
    <name evidence="1" type="ORF">GCM10023165_25620</name>
</gene>
<dbReference type="EMBL" id="BAABGJ010000021">
    <property type="protein sequence ID" value="GAA4343291.1"/>
    <property type="molecule type" value="Genomic_DNA"/>
</dbReference>